<evidence type="ECO:0000313" key="3">
    <source>
        <dbReference type="Proteomes" id="UP000218288"/>
    </source>
</evidence>
<name>A0A160PPW0_9HYPH</name>
<dbReference type="OrthoDB" id="8005495at2"/>
<organism evidence="2 3">
    <name type="scientific">Methylorubrum populi</name>
    <dbReference type="NCBI Taxonomy" id="223967"/>
    <lineage>
        <taxon>Bacteria</taxon>
        <taxon>Pseudomonadati</taxon>
        <taxon>Pseudomonadota</taxon>
        <taxon>Alphaproteobacteria</taxon>
        <taxon>Hyphomicrobiales</taxon>
        <taxon>Methylobacteriaceae</taxon>
        <taxon>Methylorubrum</taxon>
    </lineage>
</organism>
<proteinExistence type="predicted"/>
<dbReference type="RefSeq" id="WP_096488138.1">
    <property type="nucleotide sequence ID" value="NZ_AP014814.1"/>
</dbReference>
<sequence length="193" mass="21439">MVRPPSRTPPSTVEARLHAAQEAERAATQRVQQASRARLAELLRLPPHERLAHLDDPALVGPDRISLRRSLQADLTRPQLRWRPGGRLRALVHRLGAAALRQLLHPAVLGLAGITGVWLYTAWSATPQLAISTQALASNLIGPDGRVESYTFPARTWVPVERLDAQVAQIRVWYSGQRYGHGTVWRTGLDLSR</sequence>
<accession>A0A160PPW0</accession>
<geneLocation type="plasmid" evidence="3">
    <name>pmppm05 dna</name>
</geneLocation>
<protein>
    <submittedName>
        <fullName evidence="2">Uncharacterized protein</fullName>
    </submittedName>
</protein>
<dbReference type="Proteomes" id="UP000218288">
    <property type="component" value="Plasmid pMPPM05"/>
</dbReference>
<gene>
    <name evidence="2" type="ORF">MPPM_5615</name>
</gene>
<evidence type="ECO:0000256" key="1">
    <source>
        <dbReference type="SAM" id="MobiDB-lite"/>
    </source>
</evidence>
<dbReference type="EMBL" id="AP014814">
    <property type="protein sequence ID" value="BAU94220.1"/>
    <property type="molecule type" value="Genomic_DNA"/>
</dbReference>
<dbReference type="AlphaFoldDB" id="A0A160PPW0"/>
<keyword evidence="2" id="KW-0614">Plasmid</keyword>
<evidence type="ECO:0000313" key="2">
    <source>
        <dbReference type="EMBL" id="BAU94220.1"/>
    </source>
</evidence>
<reference evidence="2 3" key="1">
    <citation type="journal article" date="2016" name="Genome Announc.">
        <title>Complete Genome Sequence of Methylobacterium populi P-1M, Isolated from Pink-Pigmented Household Biofilm.</title>
        <authorList>
            <person name="Morohoshi T."/>
            <person name="Ikeda T."/>
        </authorList>
    </citation>
    <scope>NUCLEOTIDE SEQUENCE [LARGE SCALE GENOMIC DNA]</scope>
    <source>
        <strain evidence="2 3">P-1M</strain>
        <plasmid evidence="3">Plasmid pmppm05 dna</plasmid>
    </source>
</reference>
<feature type="region of interest" description="Disordered" evidence="1">
    <location>
        <begin position="1"/>
        <end position="28"/>
    </location>
</feature>
<feature type="compositionally biased region" description="Basic and acidic residues" evidence="1">
    <location>
        <begin position="15"/>
        <end position="27"/>
    </location>
</feature>